<organism evidence="8 9">
    <name type="scientific">Actinokineospora xionganensis</name>
    <dbReference type="NCBI Taxonomy" id="2684470"/>
    <lineage>
        <taxon>Bacteria</taxon>
        <taxon>Bacillati</taxon>
        <taxon>Actinomycetota</taxon>
        <taxon>Actinomycetes</taxon>
        <taxon>Pseudonocardiales</taxon>
        <taxon>Pseudonocardiaceae</taxon>
        <taxon>Actinokineospora</taxon>
    </lineage>
</organism>
<feature type="region of interest" description="Disordered" evidence="6">
    <location>
        <begin position="1319"/>
        <end position="1341"/>
    </location>
</feature>
<evidence type="ECO:0000256" key="3">
    <source>
        <dbReference type="ARBA" id="ARBA00022679"/>
    </source>
</evidence>
<evidence type="ECO:0000256" key="6">
    <source>
        <dbReference type="SAM" id="MobiDB-lite"/>
    </source>
</evidence>
<keyword evidence="2 8" id="KW-0489">Methyltransferase</keyword>
<dbReference type="Gene3D" id="3.40.50.150">
    <property type="entry name" value="Vaccinia Virus protein VP39"/>
    <property type="match status" value="2"/>
</dbReference>
<protein>
    <recommendedName>
        <fullName evidence="1">site-specific DNA-methyltransferase (adenine-specific)</fullName>
        <ecNumber evidence="1">2.1.1.72</ecNumber>
    </recommendedName>
</protein>
<evidence type="ECO:0000313" key="9">
    <source>
        <dbReference type="Proteomes" id="UP000734823"/>
    </source>
</evidence>
<dbReference type="RefSeq" id="WP_187220578.1">
    <property type="nucleotide sequence ID" value="NZ_JABVED010000006.1"/>
</dbReference>
<dbReference type="PRINTS" id="PR00507">
    <property type="entry name" value="N12N6MTFRASE"/>
</dbReference>
<sequence>MSRSPFPSVRVSGSLLPAELFSRVLDDATLAGRDPEDYSFGARKTVREAAARAFDDLGTEWQAFTRNRERGKGSARDWLRALFGELGYGILETSSGITIADKTYKVTHLWHHVPMHLLPWATDLDHKTKGVAGAADAAPQSMVQELLNNSDAHLWAIVSNGQTLRLLRDSRALAGSAYVEFDLDLIFTERLYSDFMVLFRLVHASRFVVDGESLPKDCWLEKWRDTAVKQGERARERLRVGVRDAITTLGTGFLRHPANSELRAALASGALGRFDYKRSVLRLVYRLLFWFVAEDRDVLLDPEAPLAARERYARYFSARKLRERARRGGADHHEDLWDAVRLVFDALGTEQGQAALALPGIGGLFERITRDAAGELIDPSLPDELDAPLEGLRLSNAAVIEALRSLAVIESDGNRRPVDFQNLDSEELGSVYESLLELDPVYDLSEQTFALQAAAGNERKTTGSYYTPSSLTEALLDSALDPMLDEAATSATDDAGRIEALLRVTVCDPACGSGHFLVAAARRIARRVAQLRSGENEPSPTIVRHAMREVVSRCIYGVDINETAAELAKVSLWLESVEPGKPLPFLDANIRVGNSLLGTTPALIEKGIPKEAFKPLTGDDKDAAKAIVKLNAKELGGQVDMFTFGGAEMTNEAIAQHTAELVAALPGELVDVYAQRRRLRQIDEERLGAKRKADAWCAAFVQPMDDDHKLHPITEGTLLWIGEGAENLVQSQTLVTVEQLTRDYRFFHWHVEFPHIFEVPEGGVDSDTGWRGGFTCVLGNPPWERVKLQEQEFFAARHPKIAQAKNAAARKKAIAALEHSDDELDKKLFKDFRTELRVADGWSHLLRETGRYPLTGRGDINTYAVFAETGRTILAPRARVGMVLPTGIATDATTQYFFKDLVTTRTLASIYDFENEEKLFVDVDHRVRFCLWTSAGKRSRQDRINLAFRLRRPIQIQERRFTLTPDDITLLNPNTGTCPVFDYKRNAEITLAIYRHVGRVLWREEPDDNPWQVTFLRMLDMANDSGLFRDKDSLEADDWSLDGNVFVRGGERMLPLYEAKMVHHFDHRLGTYDGQTEAQSKMGTLPRLTAEQKDDPSFAVLPRYWVPEKEVTDRLARKSWDKDWLLGWRDICRSSDTRTLIASAFPVAAIGHTFPLITSISSRPICLYANLSSIVADYVARQKMAGTHLTYGYMNQLPVLPPVSYSATCGWDQSTIREQWVADRVIELSYTTYDMAGFARDHGDEGGPFRWNEGRRFWLRAELDAAYFHLHGVPRDDVDYIMDTFRAFKNNDPDRFTRTKTAILDIYDAMAKAIESGEPYRTMLDPPPGQGDRHPAKTEKG</sequence>
<feature type="compositionally biased region" description="Basic and acidic residues" evidence="6">
    <location>
        <begin position="1331"/>
        <end position="1341"/>
    </location>
</feature>
<dbReference type="PANTHER" id="PTHR33841">
    <property type="entry name" value="DNA METHYLTRANSFERASE YEEA-RELATED"/>
    <property type="match status" value="1"/>
</dbReference>
<evidence type="ECO:0000313" key="8">
    <source>
        <dbReference type="EMBL" id="MBC6448081.1"/>
    </source>
</evidence>
<dbReference type="InterPro" id="IPR011639">
    <property type="entry name" value="MethylTrfase_TaqI-like_dom"/>
</dbReference>
<keyword evidence="3" id="KW-0808">Transferase</keyword>
<gene>
    <name evidence="8" type="ORF">GPZ80_12975</name>
</gene>
<dbReference type="EMBL" id="JABVED010000006">
    <property type="protein sequence ID" value="MBC6448081.1"/>
    <property type="molecule type" value="Genomic_DNA"/>
</dbReference>
<comment type="catalytic activity">
    <reaction evidence="5">
        <text>a 2'-deoxyadenosine in DNA + S-adenosyl-L-methionine = an N(6)-methyl-2'-deoxyadenosine in DNA + S-adenosyl-L-homocysteine + H(+)</text>
        <dbReference type="Rhea" id="RHEA:15197"/>
        <dbReference type="Rhea" id="RHEA-COMP:12418"/>
        <dbReference type="Rhea" id="RHEA-COMP:12419"/>
        <dbReference type="ChEBI" id="CHEBI:15378"/>
        <dbReference type="ChEBI" id="CHEBI:57856"/>
        <dbReference type="ChEBI" id="CHEBI:59789"/>
        <dbReference type="ChEBI" id="CHEBI:90615"/>
        <dbReference type="ChEBI" id="CHEBI:90616"/>
        <dbReference type="EC" id="2.1.1.72"/>
    </reaction>
</comment>
<dbReference type="Pfam" id="PF07669">
    <property type="entry name" value="Eco57I"/>
    <property type="match status" value="1"/>
</dbReference>
<evidence type="ECO:0000256" key="4">
    <source>
        <dbReference type="ARBA" id="ARBA00022691"/>
    </source>
</evidence>
<dbReference type="GO" id="GO:0032259">
    <property type="term" value="P:methylation"/>
    <property type="evidence" value="ECO:0007669"/>
    <property type="project" value="UniProtKB-KW"/>
</dbReference>
<dbReference type="InterPro" id="IPR050953">
    <property type="entry name" value="N4_N6_ade-DNA_methylase"/>
</dbReference>
<dbReference type="InterPro" id="IPR029063">
    <property type="entry name" value="SAM-dependent_MTases_sf"/>
</dbReference>
<proteinExistence type="predicted"/>
<keyword evidence="4" id="KW-0949">S-adenosyl-L-methionine</keyword>
<dbReference type="PANTHER" id="PTHR33841:SF1">
    <property type="entry name" value="DNA METHYLTRANSFERASE A"/>
    <property type="match status" value="1"/>
</dbReference>
<accession>A0ABR7L5W6</accession>
<evidence type="ECO:0000256" key="1">
    <source>
        <dbReference type="ARBA" id="ARBA00011900"/>
    </source>
</evidence>
<dbReference type="Proteomes" id="UP000734823">
    <property type="component" value="Unassembled WGS sequence"/>
</dbReference>
<feature type="domain" description="Type II methyltransferase M.TaqI-like" evidence="7">
    <location>
        <begin position="554"/>
        <end position="797"/>
    </location>
</feature>
<evidence type="ECO:0000259" key="7">
    <source>
        <dbReference type="Pfam" id="PF07669"/>
    </source>
</evidence>
<dbReference type="SUPFAM" id="SSF53335">
    <property type="entry name" value="S-adenosyl-L-methionine-dependent methyltransferases"/>
    <property type="match status" value="1"/>
</dbReference>
<keyword evidence="9" id="KW-1185">Reference proteome</keyword>
<name>A0ABR7L5W6_9PSEU</name>
<dbReference type="EC" id="2.1.1.72" evidence="1"/>
<reference evidence="8 9" key="1">
    <citation type="submission" date="2020-06" db="EMBL/GenBank/DDBJ databases">
        <title>Actinokineospora xiongansis sp. nov., isolated from soil of Baiyangdian.</title>
        <authorList>
            <person name="Zhang X."/>
        </authorList>
    </citation>
    <scope>NUCLEOTIDE SEQUENCE [LARGE SCALE GENOMIC DNA]</scope>
    <source>
        <strain evidence="8 9">HBU206404</strain>
    </source>
</reference>
<comment type="caution">
    <text evidence="8">The sequence shown here is derived from an EMBL/GenBank/DDBJ whole genome shotgun (WGS) entry which is preliminary data.</text>
</comment>
<evidence type="ECO:0000256" key="2">
    <source>
        <dbReference type="ARBA" id="ARBA00022603"/>
    </source>
</evidence>
<dbReference type="GO" id="GO:0008168">
    <property type="term" value="F:methyltransferase activity"/>
    <property type="evidence" value="ECO:0007669"/>
    <property type="project" value="UniProtKB-KW"/>
</dbReference>
<evidence type="ECO:0000256" key="5">
    <source>
        <dbReference type="ARBA" id="ARBA00047942"/>
    </source>
</evidence>